<evidence type="ECO:0000313" key="6">
    <source>
        <dbReference type="EMBL" id="EAX97650.1"/>
    </source>
</evidence>
<comment type="similarity">
    <text evidence="1">Belongs to the peptidase S28 family.</text>
</comment>
<proteinExistence type="inferred from homology"/>
<reference evidence="6" key="2">
    <citation type="journal article" date="2007" name="Science">
        <title>Draft genome sequence of the sexually transmitted pathogen Trichomonas vaginalis.</title>
        <authorList>
            <person name="Carlton J.M."/>
            <person name="Hirt R.P."/>
            <person name="Silva J.C."/>
            <person name="Delcher A.L."/>
            <person name="Schatz M."/>
            <person name="Zhao Q."/>
            <person name="Wortman J.R."/>
            <person name="Bidwell S.L."/>
            <person name="Alsmark U.C.M."/>
            <person name="Besteiro S."/>
            <person name="Sicheritz-Ponten T."/>
            <person name="Noel C.J."/>
            <person name="Dacks J.B."/>
            <person name="Foster P.G."/>
            <person name="Simillion C."/>
            <person name="Van de Peer Y."/>
            <person name="Miranda-Saavedra D."/>
            <person name="Barton G.J."/>
            <person name="Westrop G.D."/>
            <person name="Mueller S."/>
            <person name="Dessi D."/>
            <person name="Fiori P.L."/>
            <person name="Ren Q."/>
            <person name="Paulsen I."/>
            <person name="Zhang H."/>
            <person name="Bastida-Corcuera F.D."/>
            <person name="Simoes-Barbosa A."/>
            <person name="Brown M.T."/>
            <person name="Hayes R.D."/>
            <person name="Mukherjee M."/>
            <person name="Okumura C.Y."/>
            <person name="Schneider R."/>
            <person name="Smith A.J."/>
            <person name="Vanacova S."/>
            <person name="Villalvazo M."/>
            <person name="Haas B.J."/>
            <person name="Pertea M."/>
            <person name="Feldblyum T.V."/>
            <person name="Utterback T.R."/>
            <person name="Shu C.L."/>
            <person name="Osoegawa K."/>
            <person name="de Jong P.J."/>
            <person name="Hrdy I."/>
            <person name="Horvathova L."/>
            <person name="Zubacova Z."/>
            <person name="Dolezal P."/>
            <person name="Malik S.B."/>
            <person name="Logsdon J.M. Jr."/>
            <person name="Henze K."/>
            <person name="Gupta A."/>
            <person name="Wang C.C."/>
            <person name="Dunne R.L."/>
            <person name="Upcroft J.A."/>
            <person name="Upcroft P."/>
            <person name="White O."/>
            <person name="Salzberg S.L."/>
            <person name="Tang P."/>
            <person name="Chiu C.-H."/>
            <person name="Lee Y.-S."/>
            <person name="Embley T.M."/>
            <person name="Coombs G.H."/>
            <person name="Mottram J.C."/>
            <person name="Tachezy J."/>
            <person name="Fraser-Liggett C.M."/>
            <person name="Johnson P.J."/>
        </authorList>
    </citation>
    <scope>NUCLEOTIDE SEQUENCE [LARGE SCALE GENOMIC DNA]</scope>
    <source>
        <strain evidence="6">G3</strain>
    </source>
</reference>
<dbReference type="SUPFAM" id="SSF53474">
    <property type="entry name" value="alpha/beta-Hydrolases"/>
    <property type="match status" value="1"/>
</dbReference>
<reference evidence="6" key="1">
    <citation type="submission" date="2006-10" db="EMBL/GenBank/DDBJ databases">
        <authorList>
            <person name="Amadeo P."/>
            <person name="Zhao Q."/>
            <person name="Wortman J."/>
            <person name="Fraser-Liggett C."/>
            <person name="Carlton J."/>
        </authorList>
    </citation>
    <scope>NUCLEOTIDE SEQUENCE</scope>
    <source>
        <strain evidence="6">G3</strain>
    </source>
</reference>
<organism evidence="6 7">
    <name type="scientific">Trichomonas vaginalis (strain ATCC PRA-98 / G3)</name>
    <dbReference type="NCBI Taxonomy" id="412133"/>
    <lineage>
        <taxon>Eukaryota</taxon>
        <taxon>Metamonada</taxon>
        <taxon>Parabasalia</taxon>
        <taxon>Trichomonadida</taxon>
        <taxon>Trichomonadidae</taxon>
        <taxon>Trichomonas</taxon>
    </lineage>
</organism>
<evidence type="ECO:0000256" key="4">
    <source>
        <dbReference type="ARBA" id="ARBA00022801"/>
    </source>
</evidence>
<evidence type="ECO:0000256" key="2">
    <source>
        <dbReference type="ARBA" id="ARBA00022670"/>
    </source>
</evidence>
<protein>
    <submittedName>
        <fullName evidence="6">Serine protease F56F10.1-related protein</fullName>
    </submittedName>
</protein>
<dbReference type="VEuPathDB" id="TrichDB:TVAGG3_0717580"/>
<dbReference type="PANTHER" id="PTHR11010:SF117">
    <property type="entry name" value="SERINE PROTEASE 16"/>
    <property type="match status" value="1"/>
</dbReference>
<dbReference type="InterPro" id="IPR029058">
    <property type="entry name" value="AB_hydrolase_fold"/>
</dbReference>
<accession>A2FBQ3</accession>
<dbReference type="OMA" id="HITQLAW"/>
<name>A2FBQ3_TRIV3</name>
<evidence type="ECO:0000256" key="1">
    <source>
        <dbReference type="ARBA" id="ARBA00011079"/>
    </source>
</evidence>
<sequence length="196" mass="22358">MFSLFILPSLCDTYETKTFSQVIDHNNSDKKFNQRYYVNTQYAEKADHLIFYLGGFTTLNSAELEVSPVNQVASSSKDIVIGLENRYFGASVPTEDLSTENLKYNTIDQHLEDIKDFVLEMKKQYCNDPSKCRVLTVGRGFGASLATWVHMKKGKELNIVGTWASSAFLLADTEFSDYDHHEAVVFNHWGNCYDTF</sequence>
<dbReference type="GO" id="GO:0006508">
    <property type="term" value="P:proteolysis"/>
    <property type="evidence" value="ECO:0007669"/>
    <property type="project" value="UniProtKB-KW"/>
</dbReference>
<dbReference type="Gene3D" id="3.40.50.1820">
    <property type="entry name" value="alpha/beta hydrolase"/>
    <property type="match status" value="1"/>
</dbReference>
<dbReference type="InterPro" id="IPR008758">
    <property type="entry name" value="Peptidase_S28"/>
</dbReference>
<dbReference type="InParanoid" id="A2FBQ3"/>
<dbReference type="GO" id="GO:0070008">
    <property type="term" value="F:serine-type exopeptidase activity"/>
    <property type="evidence" value="ECO:0007669"/>
    <property type="project" value="InterPro"/>
</dbReference>
<dbReference type="ESTHER" id="triva-a2fbq3">
    <property type="family name" value="Prolylcarboxypeptidase"/>
</dbReference>
<dbReference type="EMBL" id="DS113706">
    <property type="protein sequence ID" value="EAX97650.1"/>
    <property type="molecule type" value="Genomic_DNA"/>
</dbReference>
<dbReference type="VEuPathDB" id="TrichDB:TVAG_229170"/>
<dbReference type="GO" id="GO:0008239">
    <property type="term" value="F:dipeptidyl-peptidase activity"/>
    <property type="evidence" value="ECO:0000318"/>
    <property type="project" value="GO_Central"/>
</dbReference>
<dbReference type="Proteomes" id="UP000001542">
    <property type="component" value="Unassembled WGS sequence"/>
</dbReference>
<keyword evidence="3" id="KW-0732">Signal</keyword>
<dbReference type="OrthoDB" id="1735038at2759"/>
<dbReference type="Pfam" id="PF05577">
    <property type="entry name" value="Peptidase_S28"/>
    <property type="match status" value="1"/>
</dbReference>
<keyword evidence="5" id="KW-0325">Glycoprotein</keyword>
<dbReference type="AlphaFoldDB" id="A2FBQ3"/>
<dbReference type="KEGG" id="tva:4755437"/>
<keyword evidence="2 6" id="KW-0645">Protease</keyword>
<dbReference type="SMR" id="A2FBQ3"/>
<keyword evidence="7" id="KW-1185">Reference proteome</keyword>
<gene>
    <name evidence="6" type="ORF">TVAG_229170</name>
</gene>
<evidence type="ECO:0000256" key="5">
    <source>
        <dbReference type="ARBA" id="ARBA00023180"/>
    </source>
</evidence>
<evidence type="ECO:0000256" key="3">
    <source>
        <dbReference type="ARBA" id="ARBA00022729"/>
    </source>
</evidence>
<evidence type="ECO:0000313" key="7">
    <source>
        <dbReference type="Proteomes" id="UP000001542"/>
    </source>
</evidence>
<dbReference type="eggNOG" id="KOG2182">
    <property type="taxonomic scope" value="Eukaryota"/>
</dbReference>
<dbReference type="RefSeq" id="XP_001310580.1">
    <property type="nucleotide sequence ID" value="XM_001310579.1"/>
</dbReference>
<dbReference type="PANTHER" id="PTHR11010">
    <property type="entry name" value="PROTEASE S28 PRO-X CARBOXYPEPTIDASE-RELATED"/>
    <property type="match status" value="1"/>
</dbReference>
<keyword evidence="4" id="KW-0378">Hydrolase</keyword>